<evidence type="ECO:0008006" key="2">
    <source>
        <dbReference type="Google" id="ProtNLM"/>
    </source>
</evidence>
<reference evidence="1" key="1">
    <citation type="submission" date="2019-11" db="EMBL/GenBank/DDBJ databases">
        <authorList>
            <person name="Feng L."/>
        </authorList>
    </citation>
    <scope>NUCLEOTIDE SEQUENCE</scope>
    <source>
        <strain evidence="1">EFaeciumLFYP64</strain>
    </source>
</reference>
<dbReference type="RefSeq" id="WP_172401398.1">
    <property type="nucleotide sequence ID" value="NZ_CACRTQ010000057.1"/>
</dbReference>
<protein>
    <recommendedName>
        <fullName evidence="2">DUF2197 domain-containing protein</fullName>
    </recommendedName>
</protein>
<dbReference type="EMBL" id="CACRTQ010000057">
    <property type="protein sequence ID" value="VYU36375.1"/>
    <property type="molecule type" value="Genomic_DNA"/>
</dbReference>
<gene>
    <name evidence="1" type="ORF">EFLFYP64_02022</name>
</gene>
<name>A0A6N3E8J5_ENTFC</name>
<sequence>MGKALTKKCSMCSIEKRLNEFYENSTKEDHRNGICKDCQKKVNQKNK</sequence>
<accession>A0A6N3E8J5</accession>
<evidence type="ECO:0000313" key="1">
    <source>
        <dbReference type="EMBL" id="VYU36375.1"/>
    </source>
</evidence>
<dbReference type="AlphaFoldDB" id="A0A6N3E8J5"/>
<proteinExistence type="predicted"/>
<organism evidence="1">
    <name type="scientific">Enterococcus faecium</name>
    <name type="common">Streptococcus faecium</name>
    <dbReference type="NCBI Taxonomy" id="1352"/>
    <lineage>
        <taxon>Bacteria</taxon>
        <taxon>Bacillati</taxon>
        <taxon>Bacillota</taxon>
        <taxon>Bacilli</taxon>
        <taxon>Lactobacillales</taxon>
        <taxon>Enterococcaceae</taxon>
        <taxon>Enterococcus</taxon>
    </lineage>
</organism>